<dbReference type="InterPro" id="IPR042002">
    <property type="entry name" value="Sortase_C"/>
</dbReference>
<feature type="transmembrane region" description="Helical" evidence="2">
    <location>
        <begin position="270"/>
        <end position="288"/>
    </location>
</feature>
<dbReference type="NCBIfam" id="NF033745">
    <property type="entry name" value="class_C_sortase"/>
    <property type="match status" value="1"/>
</dbReference>
<organism evidence="3 4">
    <name type="scientific">Peptostreptococcus canis</name>
    <dbReference type="NCBI Taxonomy" id="1159213"/>
    <lineage>
        <taxon>Bacteria</taxon>
        <taxon>Bacillati</taxon>
        <taxon>Bacillota</taxon>
        <taxon>Clostridia</taxon>
        <taxon>Peptostreptococcales</taxon>
        <taxon>Peptostreptococcaceae</taxon>
        <taxon>Peptostreptococcus</taxon>
    </lineage>
</organism>
<comment type="caution">
    <text evidence="3">The sequence shown here is derived from an EMBL/GenBank/DDBJ whole genome shotgun (WGS) entry which is preliminary data.</text>
</comment>
<evidence type="ECO:0000313" key="3">
    <source>
        <dbReference type="EMBL" id="MBC2576615.1"/>
    </source>
</evidence>
<feature type="transmembrane region" description="Helical" evidence="2">
    <location>
        <begin position="32"/>
        <end position="56"/>
    </location>
</feature>
<dbReference type="Pfam" id="PF04203">
    <property type="entry name" value="Sortase"/>
    <property type="match status" value="1"/>
</dbReference>
<dbReference type="NCBIfam" id="TIGR01076">
    <property type="entry name" value="sortase_fam"/>
    <property type="match status" value="1"/>
</dbReference>
<dbReference type="EMBL" id="JABGBW010000008">
    <property type="protein sequence ID" value="MBC2576615.1"/>
    <property type="molecule type" value="Genomic_DNA"/>
</dbReference>
<keyword evidence="2" id="KW-0472">Membrane</keyword>
<evidence type="ECO:0000313" key="4">
    <source>
        <dbReference type="Proteomes" id="UP000713904"/>
    </source>
</evidence>
<evidence type="ECO:0000256" key="2">
    <source>
        <dbReference type="SAM" id="Phobius"/>
    </source>
</evidence>
<reference evidence="3 4" key="1">
    <citation type="submission" date="2020-05" db="EMBL/GenBank/DDBJ databases">
        <title>Draft genome of xy-202 and genomic insight in genome of the genus Peptostreptococcus.</title>
        <authorList>
            <person name="Zhang Z."/>
        </authorList>
    </citation>
    <scope>NUCLEOTIDE SEQUENCE [LARGE SCALE GENOMIC DNA]</scope>
    <source>
        <strain evidence="3 4">DSM 27025</strain>
    </source>
</reference>
<protein>
    <submittedName>
        <fullName evidence="3">Class C sortase</fullName>
    </submittedName>
</protein>
<dbReference type="InterPro" id="IPR005754">
    <property type="entry name" value="Sortase"/>
</dbReference>
<dbReference type="InterPro" id="IPR023365">
    <property type="entry name" value="Sortase_dom-sf"/>
</dbReference>
<keyword evidence="4" id="KW-1185">Reference proteome</keyword>
<sequence length="299" mass="35008">MKNNKSSINKIFQRIDNVISKNNKLKKLKNSYLPFILIFIIGFAIMIYPVVSQFYYKIESNQEMQHFEEKTGKLNSEEIKKRIRLADAYNHYLKPTKLSDPYSDSEKKKGVAEYARMLEVHEMIGHINIPRINQDLPIYAGTSEFVLQKGVGHLEGTSLPIGGKGTHSVLTAHRGLPTAKLFRNLNRMKKGDVFFVHNIEKVLAYEVDNIQTVEPTNFEPVMIKNDKDYCTLLTCTPYMINSHRLLVRGHRIPYVQHKEKKETLSHRRSTYYMLMAFILIIFIILWYIRKKLINKRKKD</sequence>
<accession>A0ABR6TMG6</accession>
<dbReference type="SUPFAM" id="SSF63817">
    <property type="entry name" value="Sortase"/>
    <property type="match status" value="1"/>
</dbReference>
<name>A0ABR6TMG6_9FIRM</name>
<evidence type="ECO:0000256" key="1">
    <source>
        <dbReference type="ARBA" id="ARBA00022801"/>
    </source>
</evidence>
<dbReference type="RefSeq" id="WP_185624635.1">
    <property type="nucleotide sequence ID" value="NZ_JABGBW010000008.1"/>
</dbReference>
<keyword evidence="2" id="KW-1133">Transmembrane helix</keyword>
<gene>
    <name evidence="3" type="ORF">HLB29_07925</name>
</gene>
<keyword evidence="2" id="KW-0812">Transmembrane</keyword>
<proteinExistence type="predicted"/>
<dbReference type="CDD" id="cd05827">
    <property type="entry name" value="Sortase_C"/>
    <property type="match status" value="1"/>
</dbReference>
<keyword evidence="1" id="KW-0378">Hydrolase</keyword>
<dbReference type="Gene3D" id="2.40.260.10">
    <property type="entry name" value="Sortase"/>
    <property type="match status" value="1"/>
</dbReference>
<dbReference type="Proteomes" id="UP000713904">
    <property type="component" value="Unassembled WGS sequence"/>
</dbReference>